<comment type="caution">
    <text evidence="3">The sequence shown here is derived from an EMBL/GenBank/DDBJ whole genome shotgun (WGS) entry which is preliminary data.</text>
</comment>
<dbReference type="GO" id="GO:0005886">
    <property type="term" value="C:plasma membrane"/>
    <property type="evidence" value="ECO:0007669"/>
    <property type="project" value="TreeGrafter"/>
</dbReference>
<dbReference type="NCBIfam" id="NF004510">
    <property type="entry name" value="PRK05851.1"/>
    <property type="match status" value="1"/>
</dbReference>
<dbReference type="RefSeq" id="WP_134072924.1">
    <property type="nucleotide sequence ID" value="NZ_PECH01000009.1"/>
</dbReference>
<dbReference type="GO" id="GO:0008922">
    <property type="term" value="F:long-chain fatty acid [acyl-carrier-protein] ligase activity"/>
    <property type="evidence" value="ECO:0007669"/>
    <property type="project" value="UniProtKB-EC"/>
</dbReference>
<accession>A0A4R8RZZ1</accession>
<dbReference type="EC" id="6.2.1.20" evidence="3"/>
<dbReference type="PANTHER" id="PTHR22754">
    <property type="entry name" value="DISCO-INTERACTING PROTEIN 2 DIP2 -RELATED"/>
    <property type="match status" value="1"/>
</dbReference>
<dbReference type="AlphaFoldDB" id="A0A4R8RZZ1"/>
<dbReference type="InterPro" id="IPR042099">
    <property type="entry name" value="ANL_N_sf"/>
</dbReference>
<evidence type="ECO:0000313" key="3">
    <source>
        <dbReference type="EMBL" id="TDZ78090.1"/>
    </source>
</evidence>
<name>A0A4R8RZZ1_9MYCO</name>
<dbReference type="InterPro" id="IPR000873">
    <property type="entry name" value="AMP-dep_synth/lig_dom"/>
</dbReference>
<dbReference type="GO" id="GO:0070566">
    <property type="term" value="F:adenylyltransferase activity"/>
    <property type="evidence" value="ECO:0007669"/>
    <property type="project" value="TreeGrafter"/>
</dbReference>
<organism evidence="3 4">
    <name type="scientific">Mycobacteroides salmoniphilum</name>
    <dbReference type="NCBI Taxonomy" id="404941"/>
    <lineage>
        <taxon>Bacteria</taxon>
        <taxon>Bacillati</taxon>
        <taxon>Actinomycetota</taxon>
        <taxon>Actinomycetes</taxon>
        <taxon>Mycobacteriales</taxon>
        <taxon>Mycobacteriaceae</taxon>
        <taxon>Mycobacteroides</taxon>
    </lineage>
</organism>
<evidence type="ECO:0000259" key="2">
    <source>
        <dbReference type="Pfam" id="PF00501"/>
    </source>
</evidence>
<feature type="domain" description="AMP-dependent synthetase/ligase" evidence="2">
    <location>
        <begin position="16"/>
        <end position="391"/>
    </location>
</feature>
<dbReference type="EMBL" id="PECH01000009">
    <property type="protein sequence ID" value="TDZ78090.1"/>
    <property type="molecule type" value="Genomic_DNA"/>
</dbReference>
<reference evidence="3 4" key="1">
    <citation type="journal article" date="2019" name="Sci. Rep.">
        <title>Extended insight into the Mycobacterium chelonae-abscessus complex through whole genome sequencing of Mycobacterium salmoniphilum outbreak and Mycobacterium salmoniphilum-like strains.</title>
        <authorList>
            <person name="Behra P.R.K."/>
            <person name="Das S."/>
            <person name="Pettersson B.M.F."/>
            <person name="Shirreff L."/>
            <person name="DuCote T."/>
            <person name="Jacobsson K.G."/>
            <person name="Ennis D.G."/>
            <person name="Kirsebom L.A."/>
        </authorList>
    </citation>
    <scope>NUCLEOTIDE SEQUENCE [LARGE SCALE GENOMIC DNA]</scope>
    <source>
        <strain evidence="3 4">DE 4585</strain>
    </source>
</reference>
<comment type="similarity">
    <text evidence="1">Belongs to the ATP-dependent AMP-binding enzyme family.</text>
</comment>
<dbReference type="InterPro" id="IPR020845">
    <property type="entry name" value="AMP-binding_CS"/>
</dbReference>
<dbReference type="PANTHER" id="PTHR22754:SF32">
    <property type="entry name" value="DISCO-INTERACTING PROTEIN 2"/>
    <property type="match status" value="1"/>
</dbReference>
<dbReference type="SUPFAM" id="SSF56801">
    <property type="entry name" value="Acetyl-CoA synthetase-like"/>
    <property type="match status" value="1"/>
</dbReference>
<dbReference type="Proteomes" id="UP000295117">
    <property type="component" value="Unassembled WGS sequence"/>
</dbReference>
<protein>
    <submittedName>
        <fullName evidence="3">Long-chain-fatty-acid--[acyl-carrier-protein] ligase MbtM</fullName>
        <ecNumber evidence="3">6.2.1.20</ecNumber>
    </submittedName>
</protein>
<evidence type="ECO:0000256" key="1">
    <source>
        <dbReference type="ARBA" id="ARBA00006432"/>
    </source>
</evidence>
<dbReference type="PROSITE" id="PS00455">
    <property type="entry name" value="AMP_BINDING"/>
    <property type="match status" value="1"/>
</dbReference>
<keyword evidence="3" id="KW-0436">Ligase</keyword>
<dbReference type="Gene3D" id="3.30.300.30">
    <property type="match status" value="1"/>
</dbReference>
<sequence length="530" mass="55751">MTVLAAALTEAMASSRHDLVVLNRETNAWIRHPWPEVLVRAQNVAEWLLDSGCGGAVALVGEPTVEFVAAVCGTWLAGQTISIVPGPVRGADVELWAQTTLTRCAALGIRTVMSHGAHLGLLQPVETSLAIADLTPIGHARRSTPLASIATADAVPAVMQGTAGSTGMPRVAQLSPDAVVNNARGLITHTQVDPSNDVGCSWLPLYHDMGLTFLLSAALTGITMWLAPTAAFSASPFRWLTWLSESSATMTAAPNFAYTVLGRFARRAPQVDLSRVRYAINGGEPIDCAGFHQFATEFSRLGFSANAGAPSYGLAEATCAVTAPLPGTGPLYDEVARVDGGGSSLRRYALLGRPIPGMEVRIAESRAHYNDVPGREVGEIEVRGTSLMTGYVGEDALGLDDWFSTGDLGYFRDDSLVVCGRAKEVISLAGRNVFPTEVETVAAQVHGVRTGAVVAVGINVAASRPELVIAAEFAGLDEPGTHAELVRRVTAECGVVPSRVVLLAPGSLPRTTSGKLRRLAIREQMEGSAS</sequence>
<dbReference type="Pfam" id="PF00501">
    <property type="entry name" value="AMP-binding"/>
    <property type="match status" value="1"/>
</dbReference>
<gene>
    <name evidence="3" type="primary">mbtM_2</name>
    <name evidence="3" type="ORF">DE4585_03926</name>
</gene>
<dbReference type="InterPro" id="IPR045851">
    <property type="entry name" value="AMP-bd_C_sf"/>
</dbReference>
<proteinExistence type="inferred from homology"/>
<dbReference type="GO" id="GO:0006633">
    <property type="term" value="P:fatty acid biosynthetic process"/>
    <property type="evidence" value="ECO:0007669"/>
    <property type="project" value="TreeGrafter"/>
</dbReference>
<evidence type="ECO:0000313" key="4">
    <source>
        <dbReference type="Proteomes" id="UP000295117"/>
    </source>
</evidence>
<dbReference type="Gene3D" id="3.40.50.12780">
    <property type="entry name" value="N-terminal domain of ligase-like"/>
    <property type="match status" value="1"/>
</dbReference>